<keyword evidence="3 5" id="KW-0863">Zinc-finger</keyword>
<gene>
    <name evidence="7" type="primary">Zfp1_1</name>
    <name evidence="7" type="ORF">SAGSER_R13839</name>
</gene>
<keyword evidence="2" id="KW-0677">Repeat</keyword>
<keyword evidence="1" id="KW-0479">Metal-binding</keyword>
<feature type="non-terminal residue" evidence="7">
    <location>
        <position position="65"/>
    </location>
</feature>
<reference evidence="7 8" key="1">
    <citation type="submission" date="2019-09" db="EMBL/GenBank/DDBJ databases">
        <title>Bird 10,000 Genomes (B10K) Project - Family phase.</title>
        <authorList>
            <person name="Zhang G."/>
        </authorList>
    </citation>
    <scope>NUCLEOTIDE SEQUENCE [LARGE SCALE GENOMIC DNA]</scope>
    <source>
        <strain evidence="7">B10K-DU-011-38</strain>
        <tissue evidence="7">Muscle</tissue>
    </source>
</reference>
<accession>A0A7L2HV58</accession>
<dbReference type="Gene3D" id="3.30.160.60">
    <property type="entry name" value="Classic Zinc Finger"/>
    <property type="match status" value="1"/>
</dbReference>
<dbReference type="InterPro" id="IPR036236">
    <property type="entry name" value="Znf_C2H2_sf"/>
</dbReference>
<dbReference type="Proteomes" id="UP000539599">
    <property type="component" value="Unassembled WGS sequence"/>
</dbReference>
<evidence type="ECO:0000259" key="6">
    <source>
        <dbReference type="PROSITE" id="PS50157"/>
    </source>
</evidence>
<evidence type="ECO:0000256" key="3">
    <source>
        <dbReference type="ARBA" id="ARBA00022771"/>
    </source>
</evidence>
<organism evidence="7 8">
    <name type="scientific">Sagittarius serpentarius</name>
    <name type="common">Secretary bird</name>
    <dbReference type="NCBI Taxonomy" id="56258"/>
    <lineage>
        <taxon>Eukaryota</taxon>
        <taxon>Metazoa</taxon>
        <taxon>Chordata</taxon>
        <taxon>Craniata</taxon>
        <taxon>Vertebrata</taxon>
        <taxon>Euteleostomi</taxon>
        <taxon>Archelosauria</taxon>
        <taxon>Archosauria</taxon>
        <taxon>Dinosauria</taxon>
        <taxon>Saurischia</taxon>
        <taxon>Theropoda</taxon>
        <taxon>Coelurosauria</taxon>
        <taxon>Aves</taxon>
        <taxon>Neognathae</taxon>
        <taxon>Neoaves</taxon>
        <taxon>Telluraves</taxon>
        <taxon>Accipitrimorphae</taxon>
        <taxon>Accipitriformes</taxon>
        <taxon>Sagittariidae</taxon>
        <taxon>Sagittarius</taxon>
    </lineage>
</organism>
<dbReference type="GO" id="GO:0000981">
    <property type="term" value="F:DNA-binding transcription factor activity, RNA polymerase II-specific"/>
    <property type="evidence" value="ECO:0007669"/>
    <property type="project" value="TreeGrafter"/>
</dbReference>
<dbReference type="GO" id="GO:0008270">
    <property type="term" value="F:zinc ion binding"/>
    <property type="evidence" value="ECO:0007669"/>
    <property type="project" value="UniProtKB-KW"/>
</dbReference>
<name>A0A7L2HV58_SAGSE</name>
<proteinExistence type="predicted"/>
<evidence type="ECO:0000256" key="5">
    <source>
        <dbReference type="PROSITE-ProRule" id="PRU00042"/>
    </source>
</evidence>
<feature type="non-terminal residue" evidence="7">
    <location>
        <position position="1"/>
    </location>
</feature>
<keyword evidence="4" id="KW-0862">Zinc</keyword>
<dbReference type="FunFam" id="3.30.160.60:FF:002343">
    <property type="entry name" value="Zinc finger protein 33A"/>
    <property type="match status" value="1"/>
</dbReference>
<sequence>RAFSSHRRLTKHQRLRTGEKGYRCPDCSRGFNHRSDLLLLQRSHLEQKPCICLDGPKSFTCSSQL</sequence>
<dbReference type="AlphaFoldDB" id="A0A7L2HV58"/>
<dbReference type="PANTHER" id="PTHR23226">
    <property type="entry name" value="ZINC FINGER AND SCAN DOMAIN-CONTAINING"/>
    <property type="match status" value="1"/>
</dbReference>
<feature type="domain" description="C2H2-type" evidence="6">
    <location>
        <begin position="22"/>
        <end position="49"/>
    </location>
</feature>
<dbReference type="GO" id="GO:0000978">
    <property type="term" value="F:RNA polymerase II cis-regulatory region sequence-specific DNA binding"/>
    <property type="evidence" value="ECO:0007669"/>
    <property type="project" value="TreeGrafter"/>
</dbReference>
<comment type="caution">
    <text evidence="7">The sequence shown here is derived from an EMBL/GenBank/DDBJ whole genome shotgun (WGS) entry which is preliminary data.</text>
</comment>
<evidence type="ECO:0000256" key="4">
    <source>
        <dbReference type="ARBA" id="ARBA00022833"/>
    </source>
</evidence>
<dbReference type="InterPro" id="IPR013087">
    <property type="entry name" value="Znf_C2H2_type"/>
</dbReference>
<dbReference type="PROSITE" id="PS50157">
    <property type="entry name" value="ZINC_FINGER_C2H2_2"/>
    <property type="match status" value="1"/>
</dbReference>
<dbReference type="EMBL" id="VWYJ01026522">
    <property type="protein sequence ID" value="NXR02637.1"/>
    <property type="molecule type" value="Genomic_DNA"/>
</dbReference>
<dbReference type="PANTHER" id="PTHR23226:SF377">
    <property type="entry name" value="ZINC FINGER AND SCAN DOMAIN-CONTAINING PROTEIN 20"/>
    <property type="match status" value="1"/>
</dbReference>
<evidence type="ECO:0000256" key="2">
    <source>
        <dbReference type="ARBA" id="ARBA00022737"/>
    </source>
</evidence>
<evidence type="ECO:0000256" key="1">
    <source>
        <dbReference type="ARBA" id="ARBA00022723"/>
    </source>
</evidence>
<evidence type="ECO:0000313" key="8">
    <source>
        <dbReference type="Proteomes" id="UP000539599"/>
    </source>
</evidence>
<keyword evidence="8" id="KW-1185">Reference proteome</keyword>
<evidence type="ECO:0000313" key="7">
    <source>
        <dbReference type="EMBL" id="NXR02637.1"/>
    </source>
</evidence>
<protein>
    <submittedName>
        <fullName evidence="7">ZFP1 protein</fullName>
    </submittedName>
</protein>
<dbReference type="SUPFAM" id="SSF57667">
    <property type="entry name" value="beta-beta-alpha zinc fingers"/>
    <property type="match status" value="1"/>
</dbReference>